<dbReference type="Proteomes" id="UP000593966">
    <property type="component" value="Chromosome"/>
</dbReference>
<evidence type="ECO:0000313" key="2">
    <source>
        <dbReference type="EMBL" id="QOW45785.1"/>
    </source>
</evidence>
<evidence type="ECO:0000313" key="3">
    <source>
        <dbReference type="Proteomes" id="UP000593966"/>
    </source>
</evidence>
<sequence>MTSLTLSFNDVNFTPVQQGGQIWLSASELAKALGYAKSDAVGQVYERNQDEFNSSMTTTITVKSDESVETLNLSVSKKTKNLTKTIRIFSLRGCHLIAMFSKTVIAKQFRKWVLDILDKEVGQPITKTHKSEREPLTNAVNMLVAKTKHLNYSDAYKLVHQRFNVKSIDEIPYDAIPVAVEYTHHLIALYSNAEKQKFTDADLQNIHALATHMIWARSWWSEFGDFVKQLNPTIYSRATSHFNDGACLAWQFVKIEKKQKLKECVDSFDWIIGTYQQKLPI</sequence>
<dbReference type="RefSeq" id="WP_180046612.1">
    <property type="nucleotide sequence ID" value="NZ_CP048659.1"/>
</dbReference>
<proteinExistence type="predicted"/>
<name>A0A7S7AGX1_9GAMM</name>
<protein>
    <recommendedName>
        <fullName evidence="1">Bro-N domain-containing protein</fullName>
    </recommendedName>
</protein>
<dbReference type="InterPro" id="IPR003497">
    <property type="entry name" value="BRO_N_domain"/>
</dbReference>
<accession>A0A7S7AGX1</accession>
<dbReference type="EMBL" id="CP048659">
    <property type="protein sequence ID" value="QOW45785.1"/>
    <property type="molecule type" value="Genomic_DNA"/>
</dbReference>
<dbReference type="Pfam" id="PF02498">
    <property type="entry name" value="Bro-N"/>
    <property type="match status" value="1"/>
</dbReference>
<dbReference type="AlphaFoldDB" id="A0A7S7AGX1"/>
<reference evidence="2 3" key="1">
    <citation type="submission" date="2020-02" db="EMBL/GenBank/DDBJ databases">
        <title>Tigecycline-resistant Acinetobacter species from pigs and migratory birds.</title>
        <authorList>
            <person name="Chen C."/>
            <person name="Sun J."/>
            <person name="Liao X.-P."/>
            <person name="Liu Y.-H."/>
        </authorList>
    </citation>
    <scope>NUCLEOTIDE SEQUENCE [LARGE SCALE GENOMIC DNA]</scope>
    <source>
        <strain evidence="2 3">YH12207_T</strain>
    </source>
</reference>
<dbReference type="PROSITE" id="PS51750">
    <property type="entry name" value="BRO_N"/>
    <property type="match status" value="1"/>
</dbReference>
<keyword evidence="3" id="KW-1185">Reference proteome</keyword>
<feature type="domain" description="Bro-N" evidence="1">
    <location>
        <begin position="1"/>
        <end position="129"/>
    </location>
</feature>
<dbReference type="SMART" id="SM01040">
    <property type="entry name" value="Bro-N"/>
    <property type="match status" value="1"/>
</dbReference>
<gene>
    <name evidence="2" type="ORF">G0028_07695</name>
</gene>
<organism evidence="2 3">
    <name type="scientific">Acinetobacter piscicola</name>
    <dbReference type="NCBI Taxonomy" id="2006115"/>
    <lineage>
        <taxon>Bacteria</taxon>
        <taxon>Pseudomonadati</taxon>
        <taxon>Pseudomonadota</taxon>
        <taxon>Gammaproteobacteria</taxon>
        <taxon>Moraxellales</taxon>
        <taxon>Moraxellaceae</taxon>
        <taxon>Acinetobacter</taxon>
    </lineage>
</organism>
<evidence type="ECO:0000259" key="1">
    <source>
        <dbReference type="PROSITE" id="PS51750"/>
    </source>
</evidence>